<dbReference type="STRING" id="1465756.BIV18_04570"/>
<evidence type="ECO:0000313" key="3">
    <source>
        <dbReference type="Proteomes" id="UP000187166"/>
    </source>
</evidence>
<name>A0A1U7LZX2_9FIRM</name>
<protein>
    <recommendedName>
        <fullName evidence="4">DUF1850 domain-containing protein</fullName>
    </recommendedName>
</protein>
<organism evidence="2 3">
    <name type="scientific">Peptoniphilus porci</name>
    <dbReference type="NCBI Taxonomy" id="2652280"/>
    <lineage>
        <taxon>Bacteria</taxon>
        <taxon>Bacillati</taxon>
        <taxon>Bacillota</taxon>
        <taxon>Tissierellia</taxon>
        <taxon>Tissierellales</taxon>
        <taxon>Peptoniphilaceae</taxon>
        <taxon>Peptoniphilus</taxon>
    </lineage>
</organism>
<dbReference type="Proteomes" id="UP000187166">
    <property type="component" value="Unassembled WGS sequence"/>
</dbReference>
<keyword evidence="3" id="KW-1185">Reference proteome</keyword>
<comment type="caution">
    <text evidence="2">The sequence shown here is derived from an EMBL/GenBank/DDBJ whole genome shotgun (WGS) entry which is preliminary data.</text>
</comment>
<feature type="transmembrane region" description="Helical" evidence="1">
    <location>
        <begin position="12"/>
        <end position="35"/>
    </location>
</feature>
<dbReference type="EMBL" id="MJIH01000001">
    <property type="protein sequence ID" value="OLR64846.1"/>
    <property type="molecule type" value="Genomic_DNA"/>
</dbReference>
<keyword evidence="1" id="KW-0812">Transmembrane</keyword>
<accession>A0A1U7LZX2</accession>
<dbReference type="AlphaFoldDB" id="A0A1U7LZX2"/>
<keyword evidence="1" id="KW-0472">Membrane</keyword>
<proteinExistence type="predicted"/>
<reference evidence="2 3" key="1">
    <citation type="journal article" date="2016" name="Appl. Environ. Microbiol.">
        <title>Function and Phylogeny of Bacterial Butyryl Coenzyme A:Acetate Transferases and Their Diversity in the Proximal Colon of Swine.</title>
        <authorList>
            <person name="Trachsel J."/>
            <person name="Bayles D.O."/>
            <person name="Looft T."/>
            <person name="Levine U.Y."/>
            <person name="Allen H.K."/>
        </authorList>
    </citation>
    <scope>NUCLEOTIDE SEQUENCE [LARGE SCALE GENOMIC DNA]</scope>
    <source>
        <strain evidence="2 3">35-6-1</strain>
    </source>
</reference>
<keyword evidence="1" id="KW-1133">Transmembrane helix</keyword>
<evidence type="ECO:0008006" key="4">
    <source>
        <dbReference type="Google" id="ProtNLM"/>
    </source>
</evidence>
<sequence>MSGRNKEGIGKKLFFPILFIILVFFILSFIILSFIKIDAIFIKSYFNGNIKKIEYLKDKDRFGIVYTHSVEKSQTSEWYEARDGKLILMEQRYRDQGAGLPVNLIYKFKYAEDGSFCLYDMNVPFDTVVYRTGAVIANHKFVINGKATPFLEFSEPREALEFSTKHISLLQYALRRCQIEQ</sequence>
<dbReference type="InterPro" id="IPR015001">
    <property type="entry name" value="DUF1850"/>
</dbReference>
<gene>
    <name evidence="2" type="ORF">BIV18_04570</name>
</gene>
<evidence type="ECO:0000256" key="1">
    <source>
        <dbReference type="SAM" id="Phobius"/>
    </source>
</evidence>
<dbReference type="Pfam" id="PF08905">
    <property type="entry name" value="DUF1850"/>
    <property type="match status" value="1"/>
</dbReference>
<evidence type="ECO:0000313" key="2">
    <source>
        <dbReference type="EMBL" id="OLR64846.1"/>
    </source>
</evidence>